<keyword evidence="2" id="KW-1185">Reference proteome</keyword>
<sequence>MTSRAPIGDSQSTKACLAWTRHQAGFCVKDCSPGQARGRSTSMPSEEKLDGQCKMVDIPLSG</sequence>
<dbReference type="Proteomes" id="UP000828390">
    <property type="component" value="Unassembled WGS sequence"/>
</dbReference>
<reference evidence="1" key="2">
    <citation type="submission" date="2020-11" db="EMBL/GenBank/DDBJ databases">
        <authorList>
            <person name="McCartney M.A."/>
            <person name="Auch B."/>
            <person name="Kono T."/>
            <person name="Mallez S."/>
            <person name="Becker A."/>
            <person name="Gohl D.M."/>
            <person name="Silverstein K.A.T."/>
            <person name="Koren S."/>
            <person name="Bechman K.B."/>
            <person name="Herman A."/>
            <person name="Abrahante J.E."/>
            <person name="Garbe J."/>
        </authorList>
    </citation>
    <scope>NUCLEOTIDE SEQUENCE</scope>
    <source>
        <strain evidence="1">Duluth1</strain>
        <tissue evidence="1">Whole animal</tissue>
    </source>
</reference>
<dbReference type="EMBL" id="JAIWYP010000001">
    <property type="protein sequence ID" value="KAH3893887.1"/>
    <property type="molecule type" value="Genomic_DNA"/>
</dbReference>
<evidence type="ECO:0000313" key="2">
    <source>
        <dbReference type="Proteomes" id="UP000828390"/>
    </source>
</evidence>
<comment type="caution">
    <text evidence="1">The sequence shown here is derived from an EMBL/GenBank/DDBJ whole genome shotgun (WGS) entry which is preliminary data.</text>
</comment>
<reference evidence="1" key="1">
    <citation type="journal article" date="2019" name="bioRxiv">
        <title>The Genome of the Zebra Mussel, Dreissena polymorpha: A Resource for Invasive Species Research.</title>
        <authorList>
            <person name="McCartney M.A."/>
            <person name="Auch B."/>
            <person name="Kono T."/>
            <person name="Mallez S."/>
            <person name="Zhang Y."/>
            <person name="Obille A."/>
            <person name="Becker A."/>
            <person name="Abrahante J.E."/>
            <person name="Garbe J."/>
            <person name="Badalamenti J.P."/>
            <person name="Herman A."/>
            <person name="Mangelson H."/>
            <person name="Liachko I."/>
            <person name="Sullivan S."/>
            <person name="Sone E.D."/>
            <person name="Koren S."/>
            <person name="Silverstein K.A.T."/>
            <person name="Beckman K.B."/>
            <person name="Gohl D.M."/>
        </authorList>
    </citation>
    <scope>NUCLEOTIDE SEQUENCE</scope>
    <source>
        <strain evidence="1">Duluth1</strain>
        <tissue evidence="1">Whole animal</tissue>
    </source>
</reference>
<gene>
    <name evidence="1" type="ORF">DPMN_018039</name>
</gene>
<accession>A0A9D4NCI4</accession>
<evidence type="ECO:0000313" key="1">
    <source>
        <dbReference type="EMBL" id="KAH3893887.1"/>
    </source>
</evidence>
<proteinExistence type="predicted"/>
<organism evidence="1 2">
    <name type="scientific">Dreissena polymorpha</name>
    <name type="common">Zebra mussel</name>
    <name type="synonym">Mytilus polymorpha</name>
    <dbReference type="NCBI Taxonomy" id="45954"/>
    <lineage>
        <taxon>Eukaryota</taxon>
        <taxon>Metazoa</taxon>
        <taxon>Spiralia</taxon>
        <taxon>Lophotrochozoa</taxon>
        <taxon>Mollusca</taxon>
        <taxon>Bivalvia</taxon>
        <taxon>Autobranchia</taxon>
        <taxon>Heteroconchia</taxon>
        <taxon>Euheterodonta</taxon>
        <taxon>Imparidentia</taxon>
        <taxon>Neoheterodontei</taxon>
        <taxon>Myida</taxon>
        <taxon>Dreissenoidea</taxon>
        <taxon>Dreissenidae</taxon>
        <taxon>Dreissena</taxon>
    </lineage>
</organism>
<name>A0A9D4NCI4_DREPO</name>
<dbReference type="AlphaFoldDB" id="A0A9D4NCI4"/>
<protein>
    <submittedName>
        <fullName evidence="1">Uncharacterized protein</fullName>
    </submittedName>
</protein>